<reference evidence="1 2" key="1">
    <citation type="journal article" date="2015" name="Nature">
        <title>rRNA introns, odd ribosomes, and small enigmatic genomes across a large radiation of phyla.</title>
        <authorList>
            <person name="Brown C.T."/>
            <person name="Hug L.A."/>
            <person name="Thomas B.C."/>
            <person name="Sharon I."/>
            <person name="Castelle C.J."/>
            <person name="Singh A."/>
            <person name="Wilkins M.J."/>
            <person name="Williams K.H."/>
            <person name="Banfield J.F."/>
        </authorList>
    </citation>
    <scope>NUCLEOTIDE SEQUENCE [LARGE SCALE GENOMIC DNA]</scope>
</reference>
<protein>
    <submittedName>
        <fullName evidence="1">Uncharacterized protein</fullName>
    </submittedName>
</protein>
<dbReference type="Proteomes" id="UP000034044">
    <property type="component" value="Unassembled WGS sequence"/>
</dbReference>
<proteinExistence type="predicted"/>
<dbReference type="EMBL" id="LBSR01000005">
    <property type="protein sequence ID" value="KKQ23056.1"/>
    <property type="molecule type" value="Genomic_DNA"/>
</dbReference>
<comment type="caution">
    <text evidence="1">The sequence shown here is derived from an EMBL/GenBank/DDBJ whole genome shotgun (WGS) entry which is preliminary data.</text>
</comment>
<accession>A0A0G0J480</accession>
<sequence length="88" mass="9359">MKNAQGNGGFAKKEYYFCQIGGHQVPAAKANLPCLHCGSLPPHLTGESAVIYVCSDCDYQAKSTDALEICPHCSTLNSFQRLPNGAVA</sequence>
<evidence type="ECO:0000313" key="2">
    <source>
        <dbReference type="Proteomes" id="UP000034044"/>
    </source>
</evidence>
<dbReference type="AlphaFoldDB" id="A0A0G0J480"/>
<gene>
    <name evidence="1" type="ORF">US36_C0005G0007</name>
</gene>
<dbReference type="Gene3D" id="2.20.28.10">
    <property type="match status" value="1"/>
</dbReference>
<name>A0A0G0J480_9BACT</name>
<evidence type="ECO:0000313" key="1">
    <source>
        <dbReference type="EMBL" id="KKQ23056.1"/>
    </source>
</evidence>
<organism evidence="1 2">
    <name type="scientific">Candidatus Wolfebacteria bacterium GW2011_GWC1_37_10</name>
    <dbReference type="NCBI Taxonomy" id="1619010"/>
    <lineage>
        <taxon>Bacteria</taxon>
        <taxon>Candidatus Wolfeibacteriota</taxon>
    </lineage>
</organism>